<sequence length="86" mass="9853">MSGYKRIPKEIKDEILSRIKQGGKVLQLAAEYGVSNKTIYNWLSSGVSAEISALEFARIKRERDDLLRLVGNLTLEINQRKKKRGY</sequence>
<dbReference type="InterPro" id="IPR009057">
    <property type="entry name" value="Homeodomain-like_sf"/>
</dbReference>
<dbReference type="Proteomes" id="UP000176326">
    <property type="component" value="Unassembled WGS sequence"/>
</dbReference>
<organism evidence="1 2">
    <name type="scientific">Candidatus Nealsonbacteria bacterium RIFOXYC1_FULL_40_7</name>
    <dbReference type="NCBI Taxonomy" id="1801678"/>
    <lineage>
        <taxon>Bacteria</taxon>
        <taxon>Candidatus Nealsoniibacteriota</taxon>
    </lineage>
</organism>
<evidence type="ECO:0008006" key="3">
    <source>
        <dbReference type="Google" id="ProtNLM"/>
    </source>
</evidence>
<reference evidence="1 2" key="1">
    <citation type="journal article" date="2016" name="Nat. Commun.">
        <title>Thousands of microbial genomes shed light on interconnected biogeochemical processes in an aquifer system.</title>
        <authorList>
            <person name="Anantharaman K."/>
            <person name="Brown C.T."/>
            <person name="Hug L.A."/>
            <person name="Sharon I."/>
            <person name="Castelle C.J."/>
            <person name="Probst A.J."/>
            <person name="Thomas B.C."/>
            <person name="Singh A."/>
            <person name="Wilkins M.J."/>
            <person name="Karaoz U."/>
            <person name="Brodie E.L."/>
            <person name="Williams K.H."/>
            <person name="Hubbard S.S."/>
            <person name="Banfield J.F."/>
        </authorList>
    </citation>
    <scope>NUCLEOTIDE SEQUENCE [LARGE SCALE GENOMIC DNA]</scope>
</reference>
<comment type="caution">
    <text evidence="1">The sequence shown here is derived from an EMBL/GenBank/DDBJ whole genome shotgun (WGS) entry which is preliminary data.</text>
</comment>
<proteinExistence type="predicted"/>
<dbReference type="AlphaFoldDB" id="A0A1G2EUD1"/>
<dbReference type="EMBL" id="MHMN01000006">
    <property type="protein sequence ID" value="OGZ28980.1"/>
    <property type="molecule type" value="Genomic_DNA"/>
</dbReference>
<evidence type="ECO:0000313" key="1">
    <source>
        <dbReference type="EMBL" id="OGZ28980.1"/>
    </source>
</evidence>
<dbReference type="SUPFAM" id="SSF46689">
    <property type="entry name" value="Homeodomain-like"/>
    <property type="match status" value="1"/>
</dbReference>
<accession>A0A1G2EUD1</accession>
<gene>
    <name evidence="1" type="ORF">A2427_03840</name>
</gene>
<evidence type="ECO:0000313" key="2">
    <source>
        <dbReference type="Proteomes" id="UP000176326"/>
    </source>
</evidence>
<name>A0A1G2EUD1_9BACT</name>
<protein>
    <recommendedName>
        <fullName evidence="3">Transposase</fullName>
    </recommendedName>
</protein>